<dbReference type="GO" id="GO:0071949">
    <property type="term" value="F:FAD binding"/>
    <property type="evidence" value="ECO:0007669"/>
    <property type="project" value="InterPro"/>
</dbReference>
<dbReference type="InterPro" id="IPR036635">
    <property type="entry name" value="MurB_C_sf"/>
</dbReference>
<dbReference type="Pfam" id="PF02873">
    <property type="entry name" value="MurB_C"/>
    <property type="match status" value="1"/>
</dbReference>
<dbReference type="NCBIfam" id="NF010480">
    <property type="entry name" value="PRK13905.1"/>
    <property type="match status" value="1"/>
</dbReference>
<dbReference type="GO" id="GO:0005829">
    <property type="term" value="C:cytosol"/>
    <property type="evidence" value="ECO:0007669"/>
    <property type="project" value="TreeGrafter"/>
</dbReference>
<dbReference type="GO" id="GO:0009252">
    <property type="term" value="P:peptidoglycan biosynthetic process"/>
    <property type="evidence" value="ECO:0007669"/>
    <property type="project" value="UniProtKB-UniRule"/>
</dbReference>
<gene>
    <name evidence="16" type="primary">murB</name>
</gene>
<protein>
    <recommendedName>
        <fullName evidence="16">UDP-N-acetylenolpyruvoylglucosamine reductase</fullName>
        <ecNumber evidence="16">1.3.1.98</ecNumber>
    </recommendedName>
    <alternativeName>
        <fullName evidence="16">UDP-N-acetylmuramate dehydrogenase</fullName>
    </alternativeName>
</protein>
<keyword evidence="12 16" id="KW-0560">Oxidoreductase</keyword>
<dbReference type="NCBIfam" id="TIGR00179">
    <property type="entry name" value="murB"/>
    <property type="match status" value="1"/>
</dbReference>
<evidence type="ECO:0000313" key="18">
    <source>
        <dbReference type="EMBL" id="AGS53771.1"/>
    </source>
</evidence>
<dbReference type="PANTHER" id="PTHR21071:SF4">
    <property type="entry name" value="UDP-N-ACETYLENOLPYRUVOYLGLUCOSAMINE REDUCTASE"/>
    <property type="match status" value="1"/>
</dbReference>
<dbReference type="GO" id="GO:0051301">
    <property type="term" value="P:cell division"/>
    <property type="evidence" value="ECO:0007669"/>
    <property type="project" value="UniProtKB-KW"/>
</dbReference>
<evidence type="ECO:0000256" key="9">
    <source>
        <dbReference type="ARBA" id="ARBA00022857"/>
    </source>
</evidence>
<keyword evidence="5 16" id="KW-0963">Cytoplasm</keyword>
<dbReference type="InterPro" id="IPR016169">
    <property type="entry name" value="FAD-bd_PCMH_sub2"/>
</dbReference>
<evidence type="ECO:0000256" key="7">
    <source>
        <dbReference type="ARBA" id="ARBA00022630"/>
    </source>
</evidence>
<dbReference type="UniPathway" id="UPA00219"/>
<name>A0A806KNL2_9BACT</name>
<dbReference type="PROSITE" id="PS51387">
    <property type="entry name" value="FAD_PCMH"/>
    <property type="match status" value="1"/>
</dbReference>
<keyword evidence="14 16" id="KW-0961">Cell wall biogenesis/degradation</keyword>
<feature type="active site" description="Proton donor" evidence="16">
    <location>
        <position position="216"/>
    </location>
</feature>
<dbReference type="HAMAP" id="MF_00037">
    <property type="entry name" value="MurB"/>
    <property type="match status" value="1"/>
</dbReference>
<dbReference type="SUPFAM" id="SSF56194">
    <property type="entry name" value="Uridine diphospho-N-Acetylenolpyruvylglucosamine reductase, MurB, C-terminal domain"/>
    <property type="match status" value="1"/>
</dbReference>
<dbReference type="InterPro" id="IPR036318">
    <property type="entry name" value="FAD-bd_PCMH-like_sf"/>
</dbReference>
<comment type="catalytic activity">
    <reaction evidence="15 16">
        <text>UDP-N-acetyl-alpha-D-muramate + NADP(+) = UDP-N-acetyl-3-O-(1-carboxyvinyl)-alpha-D-glucosamine + NADPH + H(+)</text>
        <dbReference type="Rhea" id="RHEA:12248"/>
        <dbReference type="ChEBI" id="CHEBI:15378"/>
        <dbReference type="ChEBI" id="CHEBI:57783"/>
        <dbReference type="ChEBI" id="CHEBI:58349"/>
        <dbReference type="ChEBI" id="CHEBI:68483"/>
        <dbReference type="ChEBI" id="CHEBI:70757"/>
        <dbReference type="EC" id="1.3.1.98"/>
    </reaction>
</comment>
<dbReference type="GO" id="GO:0071555">
    <property type="term" value="P:cell wall organization"/>
    <property type="evidence" value="ECO:0007669"/>
    <property type="project" value="UniProtKB-KW"/>
</dbReference>
<proteinExistence type="inferred from homology"/>
<dbReference type="SUPFAM" id="SSF56176">
    <property type="entry name" value="FAD-binding/transporter-associated domain-like"/>
    <property type="match status" value="1"/>
</dbReference>
<evidence type="ECO:0000256" key="3">
    <source>
        <dbReference type="ARBA" id="ARBA00004496"/>
    </source>
</evidence>
<evidence type="ECO:0000256" key="15">
    <source>
        <dbReference type="ARBA" id="ARBA00048914"/>
    </source>
</evidence>
<evidence type="ECO:0000256" key="10">
    <source>
        <dbReference type="ARBA" id="ARBA00022960"/>
    </source>
</evidence>
<dbReference type="InterPro" id="IPR016166">
    <property type="entry name" value="FAD-bd_PCMH"/>
</dbReference>
<dbReference type="Gene3D" id="3.30.43.10">
    <property type="entry name" value="Uridine Diphospho-n-acetylenolpyruvylglucosamine Reductase, domain 2"/>
    <property type="match status" value="1"/>
</dbReference>
<evidence type="ECO:0000256" key="5">
    <source>
        <dbReference type="ARBA" id="ARBA00022490"/>
    </source>
</evidence>
<dbReference type="InterPro" id="IPR016167">
    <property type="entry name" value="FAD-bd_PCMH_sub1"/>
</dbReference>
<comment type="function">
    <text evidence="2 16">Cell wall formation.</text>
</comment>
<evidence type="ECO:0000259" key="17">
    <source>
        <dbReference type="PROSITE" id="PS51387"/>
    </source>
</evidence>
<evidence type="ECO:0000256" key="13">
    <source>
        <dbReference type="ARBA" id="ARBA00023306"/>
    </source>
</evidence>
<keyword evidence="11 16" id="KW-0573">Peptidoglycan synthesis</keyword>
<keyword evidence="8 16" id="KW-0274">FAD</keyword>
<keyword evidence="7 16" id="KW-0285">Flavoprotein</keyword>
<evidence type="ECO:0000256" key="2">
    <source>
        <dbReference type="ARBA" id="ARBA00003921"/>
    </source>
</evidence>
<dbReference type="AlphaFoldDB" id="A0A806KNL2"/>
<keyword evidence="13 16" id="KW-0131">Cell cycle</keyword>
<keyword evidence="6 16" id="KW-0132">Cell division</keyword>
<dbReference type="Gene3D" id="3.90.78.10">
    <property type="entry name" value="UDP-N-acetylenolpyruvoylglucosamine reductase, C-terminal domain"/>
    <property type="match status" value="1"/>
</dbReference>
<dbReference type="EMBL" id="JQ844249">
    <property type="protein sequence ID" value="AGS53771.1"/>
    <property type="molecule type" value="Genomic_DNA"/>
</dbReference>
<evidence type="ECO:0000256" key="16">
    <source>
        <dbReference type="HAMAP-Rule" id="MF_00037"/>
    </source>
</evidence>
<dbReference type="EC" id="1.3.1.98" evidence="16"/>
<dbReference type="InterPro" id="IPR011601">
    <property type="entry name" value="MurB_C"/>
</dbReference>
<dbReference type="PANTHER" id="PTHR21071">
    <property type="entry name" value="UDP-N-ACETYLENOLPYRUVOYLGLUCOSAMINE REDUCTASE"/>
    <property type="match status" value="1"/>
</dbReference>
<reference evidence="18" key="1">
    <citation type="submission" date="2012-03" db="EMBL/GenBank/DDBJ databases">
        <title>Functional metagenomics reveals considerable lignocellulase gene clusters in the gut microbiome of a wood-feeding higher termite.</title>
        <authorList>
            <person name="Liu N."/>
        </authorList>
    </citation>
    <scope>NUCLEOTIDE SEQUENCE</scope>
</reference>
<evidence type="ECO:0000256" key="1">
    <source>
        <dbReference type="ARBA" id="ARBA00001974"/>
    </source>
</evidence>
<dbReference type="InterPro" id="IPR003170">
    <property type="entry name" value="MurB"/>
</dbReference>
<accession>A0A806KNL2</accession>
<dbReference type="Pfam" id="PF01565">
    <property type="entry name" value="FAD_binding_4"/>
    <property type="match status" value="1"/>
</dbReference>
<comment type="cofactor">
    <cofactor evidence="1 16">
        <name>FAD</name>
        <dbReference type="ChEBI" id="CHEBI:57692"/>
    </cofactor>
</comment>
<comment type="pathway">
    <text evidence="4 16">Cell wall biogenesis; peptidoglycan biosynthesis.</text>
</comment>
<dbReference type="GO" id="GO:0008762">
    <property type="term" value="F:UDP-N-acetylmuramate dehydrogenase activity"/>
    <property type="evidence" value="ECO:0007669"/>
    <property type="project" value="UniProtKB-UniRule"/>
</dbReference>
<feature type="active site" evidence="16">
    <location>
        <position position="286"/>
    </location>
</feature>
<feature type="active site" evidence="16">
    <location>
        <position position="168"/>
    </location>
</feature>
<dbReference type="GO" id="GO:0008360">
    <property type="term" value="P:regulation of cell shape"/>
    <property type="evidence" value="ECO:0007669"/>
    <property type="project" value="UniProtKB-KW"/>
</dbReference>
<evidence type="ECO:0000256" key="12">
    <source>
        <dbReference type="ARBA" id="ARBA00023002"/>
    </source>
</evidence>
<keyword evidence="9 16" id="KW-0521">NADP</keyword>
<evidence type="ECO:0000256" key="8">
    <source>
        <dbReference type="ARBA" id="ARBA00022827"/>
    </source>
</evidence>
<evidence type="ECO:0000256" key="11">
    <source>
        <dbReference type="ARBA" id="ARBA00022984"/>
    </source>
</evidence>
<feature type="domain" description="FAD-binding PCMH-type" evidence="17">
    <location>
        <begin position="25"/>
        <end position="188"/>
    </location>
</feature>
<keyword evidence="10 16" id="KW-0133">Cell shape</keyword>
<evidence type="ECO:0000256" key="6">
    <source>
        <dbReference type="ARBA" id="ARBA00022618"/>
    </source>
</evidence>
<comment type="similarity">
    <text evidence="16">Belongs to the MurB family.</text>
</comment>
<evidence type="ECO:0000256" key="4">
    <source>
        <dbReference type="ARBA" id="ARBA00004752"/>
    </source>
</evidence>
<sequence length="297" mass="32293">MELPEELLSIPYSRDVPFRKLTTLGLGGVCRWLFEPVTEGQARRFVKTCRAFNLNYRVLGGGSNLLALSDVTVPVMRLALPKELSVTENRVYASASYSHPALARDVADMGLSGIEWACGIPGSFGGALRMNAGAHGGEWGRVVDCVRFLTADGEIIEKKTAISDFSYRSSFLAAGHIALGAWFDLTKGDAGAIKKKMGEYLSIRRQRQPTGRTAGSVFKNPPGKIAGQLIESAGLKGVRIGNAEVSSIHSNFLVNLGDASPSDYWELVKYVRAKVAEAHDCQLELEIEVWSEPKAIF</sequence>
<organism evidence="18">
    <name type="scientific">uncultured bacterium contig00175</name>
    <dbReference type="NCBI Taxonomy" id="1181597"/>
    <lineage>
        <taxon>Bacteria</taxon>
        <taxon>environmental samples</taxon>
    </lineage>
</organism>
<comment type="subcellular location">
    <subcellularLocation>
        <location evidence="3 16">Cytoplasm</location>
    </subcellularLocation>
</comment>
<evidence type="ECO:0000256" key="14">
    <source>
        <dbReference type="ARBA" id="ARBA00023316"/>
    </source>
</evidence>
<dbReference type="Gene3D" id="3.30.465.10">
    <property type="match status" value="1"/>
</dbReference>
<dbReference type="InterPro" id="IPR006094">
    <property type="entry name" value="Oxid_FAD_bind_N"/>
</dbReference>